<reference evidence="1 2" key="1">
    <citation type="submission" date="2020-08" db="EMBL/GenBank/DDBJ databases">
        <authorList>
            <person name="Liu C."/>
            <person name="Sun Q."/>
        </authorList>
    </citation>
    <scope>NUCLEOTIDE SEQUENCE [LARGE SCALE GENOMIC DNA]</scope>
    <source>
        <strain evidence="1 2">NSJ-61</strain>
    </source>
</reference>
<dbReference type="SUPFAM" id="SSF53613">
    <property type="entry name" value="Ribokinase-like"/>
    <property type="match status" value="1"/>
</dbReference>
<evidence type="ECO:0008006" key="3">
    <source>
        <dbReference type="Google" id="ProtNLM"/>
    </source>
</evidence>
<protein>
    <recommendedName>
        <fullName evidence="3">Carbohydrate kinase PfkB domain-containing protein</fullName>
    </recommendedName>
</protein>
<dbReference type="RefSeq" id="WP_117453768.1">
    <property type="nucleotide sequence ID" value="NZ_CP060636.1"/>
</dbReference>
<sequence length="83" mass="9297">MLNEKGFYQSRVHTFDVYDRIGGGDAFAAGMIHALYHMEDASTQEEYATCSGVLGHTTYGDSPVLSKQDILYYMEHGKSDVIR</sequence>
<dbReference type="AlphaFoldDB" id="A0A7G9GN93"/>
<evidence type="ECO:0000313" key="1">
    <source>
        <dbReference type="EMBL" id="QNM12275.1"/>
    </source>
</evidence>
<dbReference type="Proteomes" id="UP000515856">
    <property type="component" value="Chromosome"/>
</dbReference>
<evidence type="ECO:0000313" key="2">
    <source>
        <dbReference type="Proteomes" id="UP000515856"/>
    </source>
</evidence>
<name>A0A7G9GN93_9FIRM</name>
<dbReference type="InterPro" id="IPR029056">
    <property type="entry name" value="Ribokinase-like"/>
</dbReference>
<dbReference type="Gene3D" id="3.40.1190.20">
    <property type="match status" value="1"/>
</dbReference>
<organism evidence="1 2">
    <name type="scientific">[Eubacterium] hominis</name>
    <dbReference type="NCBI Taxonomy" id="2764325"/>
    <lineage>
        <taxon>Bacteria</taxon>
        <taxon>Bacillati</taxon>
        <taxon>Bacillota</taxon>
        <taxon>Erysipelotrichia</taxon>
        <taxon>Erysipelotrichales</taxon>
        <taxon>Erysipelotrichaceae</taxon>
        <taxon>Amedibacillus</taxon>
    </lineage>
</organism>
<accession>A0A7G9GN93</accession>
<proteinExistence type="predicted"/>
<gene>
    <name evidence="1" type="ORF">H9Q80_18880</name>
</gene>
<keyword evidence="2" id="KW-1185">Reference proteome</keyword>
<dbReference type="EMBL" id="CP060636">
    <property type="protein sequence ID" value="QNM12275.1"/>
    <property type="molecule type" value="Genomic_DNA"/>
</dbReference>
<dbReference type="KEGG" id="ehn:H9Q80_18880"/>